<dbReference type="SUPFAM" id="SSF46955">
    <property type="entry name" value="Putative DNA-binding domain"/>
    <property type="match status" value="1"/>
</dbReference>
<dbReference type="Pfam" id="PF07739">
    <property type="entry name" value="TipAS"/>
    <property type="match status" value="1"/>
</dbReference>
<name>A0ABS4JS64_9FIRM</name>
<comment type="caution">
    <text evidence="6">The sequence shown here is derived from an EMBL/GenBank/DDBJ whole genome shotgun (WGS) entry which is preliminary data.</text>
</comment>
<feature type="domain" description="HTH merR-type" evidence="5">
    <location>
        <begin position="2"/>
        <end position="71"/>
    </location>
</feature>
<gene>
    <name evidence="6" type="ORF">J2Z79_001116</name>
</gene>
<dbReference type="Proteomes" id="UP001519289">
    <property type="component" value="Unassembled WGS sequence"/>
</dbReference>
<evidence type="ECO:0000256" key="4">
    <source>
        <dbReference type="ARBA" id="ARBA00023163"/>
    </source>
</evidence>
<keyword evidence="7" id="KW-1185">Reference proteome</keyword>
<evidence type="ECO:0000256" key="2">
    <source>
        <dbReference type="ARBA" id="ARBA00023125"/>
    </source>
</evidence>
<dbReference type="CDD" id="cd01106">
    <property type="entry name" value="HTH_TipAL-Mta"/>
    <property type="match status" value="1"/>
</dbReference>
<dbReference type="Gene3D" id="1.10.1660.10">
    <property type="match status" value="1"/>
</dbReference>
<dbReference type="SMART" id="SM00422">
    <property type="entry name" value="HTH_MERR"/>
    <property type="match status" value="1"/>
</dbReference>
<dbReference type="InterPro" id="IPR012925">
    <property type="entry name" value="TipAS_dom"/>
</dbReference>
<evidence type="ECO:0000259" key="5">
    <source>
        <dbReference type="PROSITE" id="PS50937"/>
    </source>
</evidence>
<dbReference type="EMBL" id="JAGGLG010000006">
    <property type="protein sequence ID" value="MBP2017731.1"/>
    <property type="molecule type" value="Genomic_DNA"/>
</dbReference>
<dbReference type="PANTHER" id="PTHR30204:SF90">
    <property type="entry name" value="HTH-TYPE TRANSCRIPTIONAL ACTIVATOR MTA"/>
    <property type="match status" value="1"/>
</dbReference>
<keyword evidence="1" id="KW-0805">Transcription regulation</keyword>
<reference evidence="6 7" key="1">
    <citation type="submission" date="2021-03" db="EMBL/GenBank/DDBJ databases">
        <title>Genomic Encyclopedia of Type Strains, Phase IV (KMG-IV): sequencing the most valuable type-strain genomes for metagenomic binning, comparative biology and taxonomic classification.</title>
        <authorList>
            <person name="Goeker M."/>
        </authorList>
    </citation>
    <scope>NUCLEOTIDE SEQUENCE [LARGE SCALE GENOMIC DNA]</scope>
    <source>
        <strain evidence="6 7">DSM 27138</strain>
    </source>
</reference>
<dbReference type="Gene3D" id="1.10.490.50">
    <property type="entry name" value="Antibiotic binding domain of TipA-like multidrug resistance regulators"/>
    <property type="match status" value="1"/>
</dbReference>
<dbReference type="InterPro" id="IPR000551">
    <property type="entry name" value="MerR-type_HTH_dom"/>
</dbReference>
<dbReference type="InterPro" id="IPR009061">
    <property type="entry name" value="DNA-bd_dom_put_sf"/>
</dbReference>
<dbReference type="InterPro" id="IPR036244">
    <property type="entry name" value="TipA-like_antibiotic-bd"/>
</dbReference>
<keyword evidence="4" id="KW-0804">Transcription</keyword>
<evidence type="ECO:0000313" key="6">
    <source>
        <dbReference type="EMBL" id="MBP2017731.1"/>
    </source>
</evidence>
<organism evidence="6 7">
    <name type="scientific">Symbiobacterium terraclitae</name>
    <dbReference type="NCBI Taxonomy" id="557451"/>
    <lineage>
        <taxon>Bacteria</taxon>
        <taxon>Bacillati</taxon>
        <taxon>Bacillota</taxon>
        <taxon>Clostridia</taxon>
        <taxon>Eubacteriales</taxon>
        <taxon>Symbiobacteriaceae</taxon>
        <taxon>Symbiobacterium</taxon>
    </lineage>
</organism>
<protein>
    <submittedName>
        <fullName evidence="6">DNA-binding transcriptional MerR regulator</fullName>
    </submittedName>
</protein>
<dbReference type="InterPro" id="IPR047057">
    <property type="entry name" value="MerR_fam"/>
</dbReference>
<dbReference type="PRINTS" id="PR00040">
    <property type="entry name" value="HTHMERR"/>
</dbReference>
<evidence type="ECO:0000256" key="1">
    <source>
        <dbReference type="ARBA" id="ARBA00023015"/>
    </source>
</evidence>
<accession>A0ABS4JS64</accession>
<dbReference type="GO" id="GO:0003677">
    <property type="term" value="F:DNA binding"/>
    <property type="evidence" value="ECO:0007669"/>
    <property type="project" value="UniProtKB-KW"/>
</dbReference>
<keyword evidence="3" id="KW-0010">Activator</keyword>
<dbReference type="PANTHER" id="PTHR30204">
    <property type="entry name" value="REDOX-CYCLING DRUG-SENSING TRANSCRIPTIONAL ACTIVATOR SOXR"/>
    <property type="match status" value="1"/>
</dbReference>
<dbReference type="Pfam" id="PF13411">
    <property type="entry name" value="MerR_1"/>
    <property type="match status" value="1"/>
</dbReference>
<dbReference type="RefSeq" id="WP_209465861.1">
    <property type="nucleotide sequence ID" value="NZ_JAGGLG010000006.1"/>
</dbReference>
<dbReference type="SUPFAM" id="SSF89082">
    <property type="entry name" value="Antibiotic binding domain of TipA-like multidrug resistance regulators"/>
    <property type="match status" value="1"/>
</dbReference>
<evidence type="ECO:0000256" key="3">
    <source>
        <dbReference type="ARBA" id="ARBA00023159"/>
    </source>
</evidence>
<keyword evidence="2 6" id="KW-0238">DNA-binding</keyword>
<evidence type="ECO:0000313" key="7">
    <source>
        <dbReference type="Proteomes" id="UP001519289"/>
    </source>
</evidence>
<dbReference type="PROSITE" id="PS50937">
    <property type="entry name" value="HTH_MERR_2"/>
    <property type="match status" value="1"/>
</dbReference>
<sequence length="253" mass="29864">MALTVKAVADLAGISIRALHHYDQIGLLKPAGQSASGYRLYSQQDLERLQQILFFRELGFGLKEIREIIDSPDFDRRKALLAHRAALQQRRERIDRLIHTIDRTLESIEKEDAPMTREEMKQLFDGFDPSEYEDEARQRWGGGREFAESMERTRKYTRADWEKIKAEAGEIYVNIANLMDRDPGDEAVQEWVGRWHEHINKWYYSCSLEVFRGLGEMYVQDERFTKNIDKTRPGLARFLRDAMRIYCDRRKGR</sequence>
<proteinExistence type="predicted"/>